<accession>A0A2S7XM37</accession>
<dbReference type="EMBL" id="PPGH01000044">
    <property type="protein sequence ID" value="PQJ94716.1"/>
    <property type="molecule type" value="Genomic_DNA"/>
</dbReference>
<protein>
    <recommendedName>
        <fullName evidence="3">Replication origin-binding protein domain-containing protein</fullName>
    </recommendedName>
</protein>
<organism evidence="1 2">
    <name type="scientific">Chromatium okenii</name>
    <dbReference type="NCBI Taxonomy" id="61644"/>
    <lineage>
        <taxon>Bacteria</taxon>
        <taxon>Pseudomonadati</taxon>
        <taxon>Pseudomonadota</taxon>
        <taxon>Gammaproteobacteria</taxon>
        <taxon>Chromatiales</taxon>
        <taxon>Chromatiaceae</taxon>
        <taxon>Chromatium</taxon>
    </lineage>
</organism>
<dbReference type="Proteomes" id="UP000239936">
    <property type="component" value="Unassembled WGS sequence"/>
</dbReference>
<proteinExistence type="predicted"/>
<dbReference type="Gene3D" id="3.40.50.300">
    <property type="entry name" value="P-loop containing nucleotide triphosphate hydrolases"/>
    <property type="match status" value="1"/>
</dbReference>
<gene>
    <name evidence="1" type="ORF">CXB77_18835</name>
</gene>
<dbReference type="OrthoDB" id="6638547at2"/>
<sequence length="969" mass="106301">MTQSYSNAATNSNQKAVSNQKDTAQTSTCYLTVCTRIDGKPAGKTYTLANGEVTKEVAGHSGRYTALRHRVASLSELSTLLASLTPAQTLIYGHCVECGDLPYQILPDKTLRERLNVGKRQLGVHHINGKTTIGRFKENFTSGGLLFVDRDRQPSMPAQLETASDDDFFAQLERLVPGISSAERLAYSSSSSRVLLPDGLPAFNGTPSRHYWLRLATDIDQDSIRLALTVAAGAADLMFTATDKHGKKRLNRTVLDLSVYSTEREIFDSPPAVNAPLQCAKGDYQISNLGGGSVIIEPAWAGAIQSHAKRTKTTITRSGAGSFTGRVDNVLTLQTELETANGIITVKQWLDSGQQKTRIQSPFRIESKSFAAFIDRTEIGCFVFDSGTNETYFLEKEAPADDFKTCFESLASVSVLSTITDSATIKSDLAQAMEKASAFADEINAQPDTLPAPSAQREFVLPAAIKDCLVLIERAENPVQVARKVLLRQVPRLPLEITSPELIAAVCGAIPECTDETRLALSGALDEAITTAIRRAREDNQLNANLTLDSIQEVIPAMRTLWAQGHRCFLIRAPMGSGKTQLVLKAIFDQINNVVALTYSTTLVDNLVSRFEGATHYQDMAVNECALVEKIVACINSIGKINIRKSLDAAKAILADEIAHVVRVLYDPDGTLKSTAGAITRQFFDAIKATVKHGIFAGVDANLNDLTVAAFRHNGAKPYVIDVVDHNPPKPMKIHRSKKRIWWSASNEVNDGGRVFIACSGAKESLRVDRHLRAQCPGKKGLVINSRGGYATSGDPNQRAWFKDVNGLVVQYDWIIFSPAVESGVSIEVKHFTKWFGIYDGTKCASDFHQMLARDRTATGYEVAITGTLKKPAPRTAKEELADALYCAHLDHGSIIEASSYDVVAAVFEVVRKRRVQYYGQEFCCLSQDLFDVEIDRKEVNDSEFNAYQKRFGIQLKANSLRMLKIAQR</sequence>
<reference evidence="1 2" key="1">
    <citation type="submission" date="2018-01" db="EMBL/GenBank/DDBJ databases">
        <title>The complete genome sequence of Chromatium okenii LaCa, a purple sulfur bacterium with a turbulent life.</title>
        <authorList>
            <person name="Luedin S.M."/>
            <person name="Liechti N."/>
            <person name="Storelli N."/>
            <person name="Danza F."/>
            <person name="Wittwer M."/>
            <person name="Pothier J.F."/>
            <person name="Tonolla M.A."/>
        </authorList>
    </citation>
    <scope>NUCLEOTIDE SEQUENCE [LARGE SCALE GENOMIC DNA]</scope>
    <source>
        <strain evidence="1 2">LaCa</strain>
    </source>
</reference>
<dbReference type="SUPFAM" id="SSF52540">
    <property type="entry name" value="P-loop containing nucleoside triphosphate hydrolases"/>
    <property type="match status" value="1"/>
</dbReference>
<dbReference type="RefSeq" id="WP_105075074.1">
    <property type="nucleotide sequence ID" value="NZ_PPGH01000044.1"/>
</dbReference>
<evidence type="ECO:0008006" key="3">
    <source>
        <dbReference type="Google" id="ProtNLM"/>
    </source>
</evidence>
<dbReference type="InterPro" id="IPR027417">
    <property type="entry name" value="P-loop_NTPase"/>
</dbReference>
<name>A0A2S7XM37_9GAMM</name>
<dbReference type="AlphaFoldDB" id="A0A2S7XM37"/>
<comment type="caution">
    <text evidence="1">The sequence shown here is derived from an EMBL/GenBank/DDBJ whole genome shotgun (WGS) entry which is preliminary data.</text>
</comment>
<keyword evidence="2" id="KW-1185">Reference proteome</keyword>
<evidence type="ECO:0000313" key="2">
    <source>
        <dbReference type="Proteomes" id="UP000239936"/>
    </source>
</evidence>
<evidence type="ECO:0000313" key="1">
    <source>
        <dbReference type="EMBL" id="PQJ94716.1"/>
    </source>
</evidence>